<dbReference type="Pfam" id="PF07690">
    <property type="entry name" value="MFS_1"/>
    <property type="match status" value="1"/>
</dbReference>
<keyword evidence="9" id="KW-1185">Reference proteome</keyword>
<dbReference type="PROSITE" id="PS50850">
    <property type="entry name" value="MFS"/>
    <property type="match status" value="1"/>
</dbReference>
<protein>
    <submittedName>
        <fullName evidence="8">Multidrug effflux MFS transporter</fullName>
    </submittedName>
</protein>
<evidence type="ECO:0000313" key="8">
    <source>
        <dbReference type="EMBL" id="MBY8826028.1"/>
    </source>
</evidence>
<feature type="transmembrane region" description="Helical" evidence="6">
    <location>
        <begin position="20"/>
        <end position="39"/>
    </location>
</feature>
<gene>
    <name evidence="8" type="ORF">K7G82_27250</name>
</gene>
<evidence type="ECO:0000256" key="3">
    <source>
        <dbReference type="ARBA" id="ARBA00022692"/>
    </source>
</evidence>
<evidence type="ECO:0000259" key="7">
    <source>
        <dbReference type="PROSITE" id="PS50850"/>
    </source>
</evidence>
<evidence type="ECO:0000256" key="5">
    <source>
        <dbReference type="ARBA" id="ARBA00023136"/>
    </source>
</evidence>
<dbReference type="InterPro" id="IPR036259">
    <property type="entry name" value="MFS_trans_sf"/>
</dbReference>
<feature type="transmembrane region" description="Helical" evidence="6">
    <location>
        <begin position="258"/>
        <end position="277"/>
    </location>
</feature>
<feature type="domain" description="Major facilitator superfamily (MFS) profile" evidence="7">
    <location>
        <begin position="20"/>
        <end position="404"/>
    </location>
</feature>
<comment type="subcellular location">
    <subcellularLocation>
        <location evidence="1">Membrane</location>
        <topology evidence="1">Multi-pass membrane protein</topology>
    </subcellularLocation>
</comment>
<keyword evidence="5 6" id="KW-0472">Membrane</keyword>
<feature type="transmembrane region" description="Helical" evidence="6">
    <location>
        <begin position="289"/>
        <end position="308"/>
    </location>
</feature>
<feature type="transmembrane region" description="Helical" evidence="6">
    <location>
        <begin position="112"/>
        <end position="133"/>
    </location>
</feature>
<dbReference type="InterPro" id="IPR020846">
    <property type="entry name" value="MFS_dom"/>
</dbReference>
<organism evidence="8 9">
    <name type="scientific">Sphingomonas colocasiae</name>
    <dbReference type="NCBI Taxonomy" id="1848973"/>
    <lineage>
        <taxon>Bacteria</taxon>
        <taxon>Pseudomonadati</taxon>
        <taxon>Pseudomonadota</taxon>
        <taxon>Alphaproteobacteria</taxon>
        <taxon>Sphingomonadales</taxon>
        <taxon>Sphingomonadaceae</taxon>
        <taxon>Sphingomonas</taxon>
    </lineage>
</organism>
<comment type="caution">
    <text evidence="8">The sequence shown here is derived from an EMBL/GenBank/DDBJ whole genome shotgun (WGS) entry which is preliminary data.</text>
</comment>
<dbReference type="InterPro" id="IPR011701">
    <property type="entry name" value="MFS"/>
</dbReference>
<feature type="transmembrane region" description="Helical" evidence="6">
    <location>
        <begin position="87"/>
        <end position="106"/>
    </location>
</feature>
<keyword evidence="2" id="KW-0813">Transport</keyword>
<evidence type="ECO:0000256" key="6">
    <source>
        <dbReference type="SAM" id="Phobius"/>
    </source>
</evidence>
<evidence type="ECO:0000256" key="4">
    <source>
        <dbReference type="ARBA" id="ARBA00022989"/>
    </source>
</evidence>
<feature type="transmembrane region" description="Helical" evidence="6">
    <location>
        <begin position="173"/>
        <end position="193"/>
    </location>
</feature>
<accession>A0ABS7PXE0</accession>
<evidence type="ECO:0000256" key="1">
    <source>
        <dbReference type="ARBA" id="ARBA00004141"/>
    </source>
</evidence>
<dbReference type="Proteomes" id="UP000706039">
    <property type="component" value="Unassembled WGS sequence"/>
</dbReference>
<keyword evidence="3 6" id="KW-0812">Transmembrane</keyword>
<reference evidence="8 9" key="1">
    <citation type="submission" date="2021-08" db="EMBL/GenBank/DDBJ databases">
        <authorList>
            <person name="Tuo L."/>
        </authorList>
    </citation>
    <scope>NUCLEOTIDE SEQUENCE [LARGE SCALE GENOMIC DNA]</scope>
    <source>
        <strain evidence="8 9">JCM 31229</strain>
    </source>
</reference>
<dbReference type="Gene3D" id="1.20.1720.10">
    <property type="entry name" value="Multidrug resistance protein D"/>
    <property type="match status" value="1"/>
</dbReference>
<sequence length="413" mass="43677">MDSPVPQETPVAERPGPREFIALIALIMATVALAIDSMIPALPAIGQSLNVLHDNDRQFVIGAFLIGFGVSQFFIGTLSDRFGRRPVLLISVAGYAIFSLAAAFAPSFELLIAARMAQGAGAAGGRALVVSIVRDRYVGRQMARVMSLAFIVFMAAPVLAPSLGQMILLVAPWRWIFVALAAIGILILLWAGLRLPETLPRERRIAITPAGLGASYAMVLGDRQSNGYTLAGAFINGALMSFIHSVQQIFTDVFRAPGMLSIVFAAVATTMAIGSLINSRLVVRLGMRFIGHWALIGFTLFGGIHLAVALSGHETMIDFALLQAAAMGCFGLAAANFGALAMERVGHVAGTASSLQGAFQTIFGAAIGISVGRQFDGTTIPLYTGFFLCGLAALCTILVTERGRLFHRTPQPA</sequence>
<feature type="transmembrane region" description="Helical" evidence="6">
    <location>
        <begin position="59"/>
        <end position="75"/>
    </location>
</feature>
<feature type="transmembrane region" description="Helical" evidence="6">
    <location>
        <begin position="320"/>
        <end position="342"/>
    </location>
</feature>
<dbReference type="CDD" id="cd17320">
    <property type="entry name" value="MFS_MdfA_MDR_like"/>
    <property type="match status" value="1"/>
</dbReference>
<dbReference type="PANTHER" id="PTHR23502:SF132">
    <property type="entry name" value="POLYAMINE TRANSPORTER 2-RELATED"/>
    <property type="match status" value="1"/>
</dbReference>
<proteinExistence type="predicted"/>
<dbReference type="EMBL" id="JAINVV010000014">
    <property type="protein sequence ID" value="MBY8826028.1"/>
    <property type="molecule type" value="Genomic_DNA"/>
</dbReference>
<feature type="transmembrane region" description="Helical" evidence="6">
    <location>
        <begin position="145"/>
        <end position="167"/>
    </location>
</feature>
<name>A0ABS7PXE0_9SPHN</name>
<feature type="transmembrane region" description="Helical" evidence="6">
    <location>
        <begin position="227"/>
        <end position="246"/>
    </location>
</feature>
<evidence type="ECO:0000256" key="2">
    <source>
        <dbReference type="ARBA" id="ARBA00022448"/>
    </source>
</evidence>
<dbReference type="PANTHER" id="PTHR23502">
    <property type="entry name" value="MAJOR FACILITATOR SUPERFAMILY"/>
    <property type="match status" value="1"/>
</dbReference>
<dbReference type="SUPFAM" id="SSF103473">
    <property type="entry name" value="MFS general substrate transporter"/>
    <property type="match status" value="1"/>
</dbReference>
<dbReference type="PROSITE" id="PS00216">
    <property type="entry name" value="SUGAR_TRANSPORT_1"/>
    <property type="match status" value="1"/>
</dbReference>
<evidence type="ECO:0000313" key="9">
    <source>
        <dbReference type="Proteomes" id="UP000706039"/>
    </source>
</evidence>
<dbReference type="InterPro" id="IPR005829">
    <property type="entry name" value="Sugar_transporter_CS"/>
</dbReference>
<keyword evidence="4 6" id="KW-1133">Transmembrane helix</keyword>
<feature type="transmembrane region" description="Helical" evidence="6">
    <location>
        <begin position="380"/>
        <end position="399"/>
    </location>
</feature>